<accession>A0A9W7HZS6</accession>
<evidence type="ECO:0000313" key="3">
    <source>
        <dbReference type="Proteomes" id="UP001165190"/>
    </source>
</evidence>
<proteinExistence type="predicted"/>
<protein>
    <recommendedName>
        <fullName evidence="1">DM2 domain-containing protein</fullName>
    </recommendedName>
</protein>
<reference evidence="2" key="1">
    <citation type="submission" date="2023-05" db="EMBL/GenBank/DDBJ databases">
        <title>Genome and transcriptome analyses reveal genes involved in the formation of fine ridges on petal epidermal cells in Hibiscus trionum.</title>
        <authorList>
            <person name="Koshimizu S."/>
            <person name="Masuda S."/>
            <person name="Ishii T."/>
            <person name="Shirasu K."/>
            <person name="Hoshino A."/>
            <person name="Arita M."/>
        </authorList>
    </citation>
    <scope>NUCLEOTIDE SEQUENCE</scope>
    <source>
        <strain evidence="2">Hamamatsu line</strain>
    </source>
</reference>
<dbReference type="PANTHER" id="PTHR46235">
    <property type="entry name" value="PHD FINGER-CONTAINING PROTEIN DDB_G0268158"/>
    <property type="match status" value="1"/>
</dbReference>
<evidence type="ECO:0000313" key="2">
    <source>
        <dbReference type="EMBL" id="GMI86649.1"/>
    </source>
</evidence>
<name>A0A9W7HZS6_HIBTR</name>
<gene>
    <name evidence="2" type="ORF">HRI_002334200</name>
</gene>
<dbReference type="OrthoDB" id="1743733at2759"/>
<organism evidence="2 3">
    <name type="scientific">Hibiscus trionum</name>
    <name type="common">Flower of an hour</name>
    <dbReference type="NCBI Taxonomy" id="183268"/>
    <lineage>
        <taxon>Eukaryota</taxon>
        <taxon>Viridiplantae</taxon>
        <taxon>Streptophyta</taxon>
        <taxon>Embryophyta</taxon>
        <taxon>Tracheophyta</taxon>
        <taxon>Spermatophyta</taxon>
        <taxon>Magnoliopsida</taxon>
        <taxon>eudicotyledons</taxon>
        <taxon>Gunneridae</taxon>
        <taxon>Pentapetalae</taxon>
        <taxon>rosids</taxon>
        <taxon>malvids</taxon>
        <taxon>Malvales</taxon>
        <taxon>Malvaceae</taxon>
        <taxon>Malvoideae</taxon>
        <taxon>Hibiscus</taxon>
    </lineage>
</organism>
<sequence length="240" mass="26654">MISIYSRIIVNGDGDGGLNEENNDDDDIGEEVEKGILALIKDVESSFNAEEFLKSHKQTSVANACSIESKSITLGRVETSAKDARTALEKLEKGYSLEDAKTVYDPDDIKQILKWKDNLAVYLGPFLHGTDGRSYTSFGCYFIKVEKLKEIVDRLHLYVQDGDTIVDFCCGSNDFSCLLKEKLEKVGKSCLFKSYDLFQSKVTLVFPLSKVLLADNALLVYVGVLFCVINSKDLVATSRS</sequence>
<dbReference type="Pfam" id="PF26055">
    <property type="entry name" value="Mtase_EDM2"/>
    <property type="match status" value="1"/>
</dbReference>
<keyword evidence="3" id="KW-1185">Reference proteome</keyword>
<feature type="domain" description="DM2" evidence="1">
    <location>
        <begin position="158"/>
        <end position="206"/>
    </location>
</feature>
<dbReference type="Proteomes" id="UP001165190">
    <property type="component" value="Unassembled WGS sequence"/>
</dbReference>
<dbReference type="PANTHER" id="PTHR46235:SF13">
    <property type="entry name" value="EDM2-LIKE PROTEIN1"/>
    <property type="match status" value="1"/>
</dbReference>
<dbReference type="EMBL" id="BSYR01000021">
    <property type="protein sequence ID" value="GMI86649.1"/>
    <property type="molecule type" value="Genomic_DNA"/>
</dbReference>
<dbReference type="InterPro" id="IPR058939">
    <property type="entry name" value="Mtase_EDM2"/>
</dbReference>
<comment type="caution">
    <text evidence="2">The sequence shown here is derived from an EMBL/GenBank/DDBJ whole genome shotgun (WGS) entry which is preliminary data.</text>
</comment>
<evidence type="ECO:0000259" key="1">
    <source>
        <dbReference type="Pfam" id="PF26055"/>
    </source>
</evidence>
<dbReference type="AlphaFoldDB" id="A0A9W7HZS6"/>